<feature type="compositionally biased region" description="Low complexity" evidence="2">
    <location>
        <begin position="28"/>
        <end position="56"/>
    </location>
</feature>
<feature type="region of interest" description="Disordered" evidence="2">
    <location>
        <begin position="1"/>
        <end position="73"/>
    </location>
</feature>
<feature type="compositionally biased region" description="Polar residues" evidence="2">
    <location>
        <begin position="1"/>
        <end position="12"/>
    </location>
</feature>
<protein>
    <submittedName>
        <fullName evidence="3">Uncharacterized protein</fullName>
    </submittedName>
</protein>
<comment type="caution">
    <text evidence="3">The sequence shown here is derived from an EMBL/GenBank/DDBJ whole genome shotgun (WGS) entry which is preliminary data.</text>
</comment>
<organism evidence="3">
    <name type="scientific">Tanacetum cinerariifolium</name>
    <name type="common">Dalmatian daisy</name>
    <name type="synonym">Chrysanthemum cinerariifolium</name>
    <dbReference type="NCBI Taxonomy" id="118510"/>
    <lineage>
        <taxon>Eukaryota</taxon>
        <taxon>Viridiplantae</taxon>
        <taxon>Streptophyta</taxon>
        <taxon>Embryophyta</taxon>
        <taxon>Tracheophyta</taxon>
        <taxon>Spermatophyta</taxon>
        <taxon>Magnoliopsida</taxon>
        <taxon>eudicotyledons</taxon>
        <taxon>Gunneridae</taxon>
        <taxon>Pentapetalae</taxon>
        <taxon>asterids</taxon>
        <taxon>campanulids</taxon>
        <taxon>Asterales</taxon>
        <taxon>Asteraceae</taxon>
        <taxon>Asteroideae</taxon>
        <taxon>Anthemideae</taxon>
        <taxon>Anthemidinae</taxon>
        <taxon>Tanacetum</taxon>
    </lineage>
</organism>
<proteinExistence type="predicted"/>
<evidence type="ECO:0000256" key="1">
    <source>
        <dbReference type="SAM" id="Coils"/>
    </source>
</evidence>
<accession>A0A699HTX7</accession>
<gene>
    <name evidence="3" type="ORF">Tci_418089</name>
</gene>
<evidence type="ECO:0000313" key="3">
    <source>
        <dbReference type="EMBL" id="GEY46115.1"/>
    </source>
</evidence>
<sequence>MGKSSGSGNSSLAGKGSRTPTKPHHTPSPEAQQSSPTAPSSPSLPPATTEIIPTPASLLGDDSQGEACPTVSGLEAGQDKATIIKSSTLPYDSTPRVTSLAADEGNMQQQLNELTDLYTRLQRQQTKMATKITAQDLEIASLKARIKMLEDKDGGVAEPSGADATIKGRSLETGKEAVVEKSTKRGSNDTEELVNVLTSQDAASILTSKVQVVSVPPAAEVATIARDAEIARIHTEEELQMLIDSLDRNNETIAKYLQEYEQFVADLSIGERIELINDLIEYFVPMGSKEEGDRVKRKGLKLEQESAKKVKTSEEVSEEDLKTMMQLVPIEEHFDREDLNQLWTLVKETLSIRQATSDKEKELWVELKILFEPDVEDQLDQEIFMLVEKDYPLRKGLAIVIISNKLQVENYSQMANDLILKIHKIANSQRQRGIPTASDEFPLLEDFPTASEERFPLL</sequence>
<dbReference type="AlphaFoldDB" id="A0A699HTX7"/>
<dbReference type="EMBL" id="BKCJ010180523">
    <property type="protein sequence ID" value="GEY46115.1"/>
    <property type="molecule type" value="Genomic_DNA"/>
</dbReference>
<feature type="coiled-coil region" evidence="1">
    <location>
        <begin position="104"/>
        <end position="152"/>
    </location>
</feature>
<keyword evidence="1" id="KW-0175">Coiled coil</keyword>
<reference evidence="3" key="1">
    <citation type="journal article" date="2019" name="Sci. Rep.">
        <title>Draft genome of Tanacetum cinerariifolium, the natural source of mosquito coil.</title>
        <authorList>
            <person name="Yamashiro T."/>
            <person name="Shiraishi A."/>
            <person name="Satake H."/>
            <person name="Nakayama K."/>
        </authorList>
    </citation>
    <scope>NUCLEOTIDE SEQUENCE</scope>
</reference>
<feature type="non-terminal residue" evidence="3">
    <location>
        <position position="458"/>
    </location>
</feature>
<evidence type="ECO:0000256" key="2">
    <source>
        <dbReference type="SAM" id="MobiDB-lite"/>
    </source>
</evidence>
<name>A0A699HTX7_TANCI</name>